<reference evidence="1 2" key="1">
    <citation type="submission" date="2016-10" db="EMBL/GenBank/DDBJ databases">
        <title>Comparative genome analysis of multiple Pseudomonas spp. focuses on biocontrol and plant growth promoting traits.</title>
        <authorList>
            <person name="Tao X.-Y."/>
            <person name="Taylor C.G."/>
        </authorList>
    </citation>
    <scope>NUCLEOTIDE SEQUENCE [LARGE SCALE GENOMIC DNA]</scope>
    <source>
        <strain evidence="1 2">94G2</strain>
    </source>
</reference>
<comment type="caution">
    <text evidence="1">The sequence shown here is derived from an EMBL/GenBank/DDBJ whole genome shotgun (WGS) entry which is preliminary data.</text>
</comment>
<evidence type="ECO:0000313" key="1">
    <source>
        <dbReference type="EMBL" id="RON34418.1"/>
    </source>
</evidence>
<evidence type="ECO:0000313" key="2">
    <source>
        <dbReference type="Proteomes" id="UP000283260"/>
    </source>
</evidence>
<organism evidence="1 2">
    <name type="scientific">Pseudomonas frederiksbergensis</name>
    <dbReference type="NCBI Taxonomy" id="104087"/>
    <lineage>
        <taxon>Bacteria</taxon>
        <taxon>Pseudomonadati</taxon>
        <taxon>Pseudomonadota</taxon>
        <taxon>Gammaproteobacteria</taxon>
        <taxon>Pseudomonadales</taxon>
        <taxon>Pseudomonadaceae</taxon>
        <taxon>Pseudomonas</taxon>
    </lineage>
</organism>
<accession>A0A423J9Q1</accession>
<dbReference type="AlphaFoldDB" id="A0A423J9Q1"/>
<dbReference type="EMBL" id="MOBL01000007">
    <property type="protein sequence ID" value="RON34418.1"/>
    <property type="molecule type" value="Genomic_DNA"/>
</dbReference>
<proteinExistence type="predicted"/>
<protein>
    <submittedName>
        <fullName evidence="1">Uncharacterized protein</fullName>
    </submittedName>
</protein>
<name>A0A423J9Q1_9PSED</name>
<dbReference type="Proteomes" id="UP000283260">
    <property type="component" value="Unassembled WGS sequence"/>
</dbReference>
<sequence>MPSAVRVEGRGLTAFGNKFGFVVMDDDQAASGDLQLLDQFSIADACRMDMKGCSGTHECCLALW</sequence>
<gene>
    <name evidence="1" type="ORF">BK661_10075</name>
</gene>